<dbReference type="InterPro" id="IPR007396">
    <property type="entry name" value="TR_PAI2-type"/>
</dbReference>
<dbReference type="Gene3D" id="2.30.110.10">
    <property type="entry name" value="Electron Transport, Fmn-binding Protein, Chain A"/>
    <property type="match status" value="1"/>
</dbReference>
<dbReference type="EMBL" id="SOFL01000035">
    <property type="protein sequence ID" value="TFC01400.1"/>
    <property type="molecule type" value="Genomic_DNA"/>
</dbReference>
<dbReference type="OrthoDB" id="9794948at2"/>
<organism evidence="2 3">
    <name type="scientific">Cryobacterium adonitolivorans</name>
    <dbReference type="NCBI Taxonomy" id="1259189"/>
    <lineage>
        <taxon>Bacteria</taxon>
        <taxon>Bacillati</taxon>
        <taxon>Actinomycetota</taxon>
        <taxon>Actinomycetes</taxon>
        <taxon>Micrococcales</taxon>
        <taxon>Microbacteriaceae</taxon>
        <taxon>Cryobacterium</taxon>
    </lineage>
</organism>
<dbReference type="InterPro" id="IPR012349">
    <property type="entry name" value="Split_barrel_FMN-bd"/>
</dbReference>
<feature type="compositionally biased region" description="Basic and acidic residues" evidence="1">
    <location>
        <begin position="207"/>
        <end position="242"/>
    </location>
</feature>
<name>A0A4R8W394_9MICO</name>
<reference evidence="2 3" key="1">
    <citation type="submission" date="2019-03" db="EMBL/GenBank/DDBJ databases">
        <title>Genomics of glacier-inhabiting Cryobacterium strains.</title>
        <authorList>
            <person name="Liu Q."/>
            <person name="Xin Y.-H."/>
        </authorList>
    </citation>
    <scope>NUCLEOTIDE SEQUENCE [LARGE SCALE GENOMIC DNA]</scope>
    <source>
        <strain evidence="2 3">RHLS22-1</strain>
    </source>
</reference>
<accession>A0A4R8W394</accession>
<evidence type="ECO:0000313" key="2">
    <source>
        <dbReference type="EMBL" id="TFC01400.1"/>
    </source>
</evidence>
<dbReference type="Proteomes" id="UP000297907">
    <property type="component" value="Unassembled WGS sequence"/>
</dbReference>
<evidence type="ECO:0000313" key="3">
    <source>
        <dbReference type="Proteomes" id="UP000297907"/>
    </source>
</evidence>
<sequence>MRTNPSFALDQVDEVRRLIREYPWVTLVSSTVAGELVASHYPVILDPAAGAGEIVLLSHVGRPDEQLHELGAHEMLVIVQGPHGYISPGWYDARPAVPTWNFVTAHLHGTPEILSNAENLRVLAALVDHFEDRLDEPRRLNGTPENADYAARIVAGTVGFRLRVTRFTAKDKMSQNKPAETVDRILAELDGDGPYASPALAARMRRARDSASEHSASEHSASEHSASEHSASEHSASDRAAE</sequence>
<dbReference type="PANTHER" id="PTHR35802">
    <property type="entry name" value="PROTEASE SYNTHASE AND SPORULATION PROTEIN PAI 2"/>
    <property type="match status" value="1"/>
</dbReference>
<keyword evidence="3" id="KW-1185">Reference proteome</keyword>
<dbReference type="PIRSF" id="PIRSF010372">
    <property type="entry name" value="PaiB"/>
    <property type="match status" value="1"/>
</dbReference>
<protein>
    <submittedName>
        <fullName evidence="2">FMN-binding negative transcriptional regulator</fullName>
    </submittedName>
</protein>
<proteinExistence type="predicted"/>
<evidence type="ECO:0000256" key="1">
    <source>
        <dbReference type="SAM" id="MobiDB-lite"/>
    </source>
</evidence>
<dbReference type="RefSeq" id="WP_134453933.1">
    <property type="nucleotide sequence ID" value="NZ_SOFL01000035.1"/>
</dbReference>
<dbReference type="AlphaFoldDB" id="A0A4R8W394"/>
<dbReference type="SUPFAM" id="SSF50475">
    <property type="entry name" value="FMN-binding split barrel"/>
    <property type="match status" value="1"/>
</dbReference>
<gene>
    <name evidence="2" type="ORF">E3O42_10690</name>
</gene>
<feature type="region of interest" description="Disordered" evidence="1">
    <location>
        <begin position="190"/>
        <end position="242"/>
    </location>
</feature>
<dbReference type="Pfam" id="PF04299">
    <property type="entry name" value="FMN_bind_2"/>
    <property type="match status" value="1"/>
</dbReference>
<comment type="caution">
    <text evidence="2">The sequence shown here is derived from an EMBL/GenBank/DDBJ whole genome shotgun (WGS) entry which is preliminary data.</text>
</comment>
<dbReference type="PANTHER" id="PTHR35802:SF1">
    <property type="entry name" value="PROTEASE SYNTHASE AND SPORULATION PROTEIN PAI 2"/>
    <property type="match status" value="1"/>
</dbReference>